<dbReference type="EMBL" id="VNIK02000001">
    <property type="protein sequence ID" value="KAB5492130.1"/>
    <property type="molecule type" value="Genomic_DNA"/>
</dbReference>
<organism evidence="1 2">
    <name type="scientific">Flagellimonas hadalis</name>
    <dbReference type="NCBI Taxonomy" id="2597517"/>
    <lineage>
        <taxon>Bacteria</taxon>
        <taxon>Pseudomonadati</taxon>
        <taxon>Bacteroidota</taxon>
        <taxon>Flavobacteriia</taxon>
        <taxon>Flavobacteriales</taxon>
        <taxon>Flavobacteriaceae</taxon>
        <taxon>Flagellimonas</taxon>
    </lineage>
</organism>
<gene>
    <name evidence="1" type="ORF">FOT42_004050</name>
</gene>
<accession>A0A5N5J7H3</accession>
<proteinExistence type="predicted"/>
<sequence>MKKAVVILLVIGLGWVGVAYYFSSESLKLIEEKQEVDYLNEVILENEMIADESAKEDLTYGNSIIYQSIDLTKPEYAVINPCMQDFHASGKWDALCLNEVLDVVVDDFGEEGFMNALIGSSIDYDNLALDPTFLRNLFSERPSLANALSLGFLNRYRNPGNLQQTFDRYKADLFKSITKSLYQKVFEQQVDELLSAHEEISGQNNKEAFFEDLYFKADTRNIHRQYWKYTFWKRREIEKNDKVLYAILTEVKNHYNEQ</sequence>
<dbReference type="AlphaFoldDB" id="A0A5N5J7H3"/>
<comment type="caution">
    <text evidence="1">The sequence shown here is derived from an EMBL/GenBank/DDBJ whole genome shotgun (WGS) entry which is preliminary data.</text>
</comment>
<name>A0A5N5J7H3_9FLAO</name>
<protein>
    <submittedName>
        <fullName evidence="1">Uncharacterized protein</fullName>
    </submittedName>
</protein>
<evidence type="ECO:0000313" key="1">
    <source>
        <dbReference type="EMBL" id="KAB5492130.1"/>
    </source>
</evidence>
<evidence type="ECO:0000313" key="2">
    <source>
        <dbReference type="Proteomes" id="UP000319204"/>
    </source>
</evidence>
<dbReference type="Proteomes" id="UP000319204">
    <property type="component" value="Unassembled WGS sequence"/>
</dbReference>
<dbReference type="RefSeq" id="WP_151889269.1">
    <property type="nucleotide sequence ID" value="NZ_VNIK02000001.1"/>
</dbReference>
<dbReference type="OrthoDB" id="673018at2"/>
<keyword evidence="2" id="KW-1185">Reference proteome</keyword>
<reference evidence="1" key="1">
    <citation type="submission" date="2019-10" db="EMBL/GenBank/DDBJ databases">
        <title>Muricauda hadale sp. nov., a piezophilic bacterium isolated from hadopelagic water of the Mariana Trench.</title>
        <authorList>
            <person name="Wei Y."/>
        </authorList>
    </citation>
    <scope>NUCLEOTIDE SEQUENCE [LARGE SCALE GENOMIC DNA]</scope>
    <source>
        <strain evidence="1">MT-229</strain>
    </source>
</reference>